<dbReference type="AlphaFoldDB" id="A0A914D023"/>
<proteinExistence type="predicted"/>
<feature type="transmembrane region" description="Helical" evidence="2">
    <location>
        <begin position="195"/>
        <end position="213"/>
    </location>
</feature>
<evidence type="ECO:0000256" key="1">
    <source>
        <dbReference type="SAM" id="MobiDB-lite"/>
    </source>
</evidence>
<keyword evidence="2" id="KW-1133">Transmembrane helix</keyword>
<feature type="region of interest" description="Disordered" evidence="1">
    <location>
        <begin position="1"/>
        <end position="20"/>
    </location>
</feature>
<sequence>MNLNSTSPSSQQADVTLSSPLPWDTPNDNIGAMIVPTFILFGICGIGVIGNFCLAWVTFNGSHFRSVCYTFIALNAMSAIVLELWNLSYIYYVIFAKYSTIMDCWAIGVVPTYCMNISIMLTVLTSADRLFALVASKLYCKLSKLRYLTITIAISIITSTCWVFLSSYQMESQASKPAICVFHNYIQDYVAVSHAISYFVISIGLLLVHCYLCKHYTCTNFSLRNFSRRKT</sequence>
<organism evidence="3 4">
    <name type="scientific">Acrobeloides nanus</name>
    <dbReference type="NCBI Taxonomy" id="290746"/>
    <lineage>
        <taxon>Eukaryota</taxon>
        <taxon>Metazoa</taxon>
        <taxon>Ecdysozoa</taxon>
        <taxon>Nematoda</taxon>
        <taxon>Chromadorea</taxon>
        <taxon>Rhabditida</taxon>
        <taxon>Tylenchina</taxon>
        <taxon>Cephalobomorpha</taxon>
        <taxon>Cephaloboidea</taxon>
        <taxon>Cephalobidae</taxon>
        <taxon>Acrobeloides</taxon>
    </lineage>
</organism>
<feature type="transmembrane region" description="Helical" evidence="2">
    <location>
        <begin position="105"/>
        <end position="124"/>
    </location>
</feature>
<feature type="compositionally biased region" description="Polar residues" evidence="1">
    <location>
        <begin position="1"/>
        <end position="19"/>
    </location>
</feature>
<keyword evidence="3" id="KW-1185">Reference proteome</keyword>
<dbReference type="Gene3D" id="1.20.1070.10">
    <property type="entry name" value="Rhodopsin 7-helix transmembrane proteins"/>
    <property type="match status" value="1"/>
</dbReference>
<dbReference type="SUPFAM" id="SSF81321">
    <property type="entry name" value="Family A G protein-coupled receptor-like"/>
    <property type="match status" value="1"/>
</dbReference>
<protein>
    <submittedName>
        <fullName evidence="4">G-protein coupled receptors family 1 profile domain-containing protein</fullName>
    </submittedName>
</protein>
<name>A0A914D023_9BILA</name>
<dbReference type="Pfam" id="PF10320">
    <property type="entry name" value="7TM_GPCR_Srsx"/>
    <property type="match status" value="1"/>
</dbReference>
<accession>A0A914D023</accession>
<evidence type="ECO:0000256" key="2">
    <source>
        <dbReference type="SAM" id="Phobius"/>
    </source>
</evidence>
<evidence type="ECO:0000313" key="4">
    <source>
        <dbReference type="WBParaSite" id="ACRNAN_scaffold1629.g19471.t1"/>
    </source>
</evidence>
<feature type="transmembrane region" description="Helical" evidence="2">
    <location>
        <begin position="69"/>
        <end position="93"/>
    </location>
</feature>
<dbReference type="WBParaSite" id="ACRNAN_scaffold1629.g19471.t1">
    <property type="protein sequence ID" value="ACRNAN_scaffold1629.g19471.t1"/>
    <property type="gene ID" value="ACRNAN_scaffold1629.g19471"/>
</dbReference>
<feature type="transmembrane region" description="Helical" evidence="2">
    <location>
        <begin position="30"/>
        <end position="57"/>
    </location>
</feature>
<feature type="transmembrane region" description="Helical" evidence="2">
    <location>
        <begin position="145"/>
        <end position="165"/>
    </location>
</feature>
<keyword evidence="2" id="KW-0472">Membrane</keyword>
<dbReference type="InterPro" id="IPR019424">
    <property type="entry name" value="7TM_GPCR_Srsx"/>
</dbReference>
<dbReference type="Proteomes" id="UP000887540">
    <property type="component" value="Unplaced"/>
</dbReference>
<reference evidence="4" key="1">
    <citation type="submission" date="2022-11" db="UniProtKB">
        <authorList>
            <consortium name="WormBaseParasite"/>
        </authorList>
    </citation>
    <scope>IDENTIFICATION</scope>
</reference>
<evidence type="ECO:0000313" key="3">
    <source>
        <dbReference type="Proteomes" id="UP000887540"/>
    </source>
</evidence>
<keyword evidence="2" id="KW-0812">Transmembrane</keyword>